<dbReference type="RefSeq" id="WP_070020626.1">
    <property type="nucleotide sequence ID" value="NZ_LJGW01000710.1"/>
</dbReference>
<dbReference type="EMBL" id="LJGW01000710">
    <property type="protein sequence ID" value="OEV03373.1"/>
    <property type="molecule type" value="Genomic_DNA"/>
</dbReference>
<dbReference type="AlphaFoldDB" id="A0A1E7KHK9"/>
<accession>A0A1E7KHK9</accession>
<dbReference type="PIRSF" id="PIRSF021328">
    <property type="entry name" value="UCP021328"/>
    <property type="match status" value="1"/>
</dbReference>
<protein>
    <recommendedName>
        <fullName evidence="4">DUF2992 domain-containing protein</fullName>
    </recommendedName>
</protein>
<dbReference type="InterPro" id="IPR016787">
    <property type="entry name" value="UCP021328"/>
</dbReference>
<comment type="caution">
    <text evidence="2">The sequence shown here is derived from an EMBL/GenBank/DDBJ whole genome shotgun (WGS) entry which is preliminary data.</text>
</comment>
<organism evidence="2 3">
    <name type="scientific">Streptomyces nanshensis</name>
    <dbReference type="NCBI Taxonomy" id="518642"/>
    <lineage>
        <taxon>Bacteria</taxon>
        <taxon>Bacillati</taxon>
        <taxon>Actinomycetota</taxon>
        <taxon>Actinomycetes</taxon>
        <taxon>Kitasatosporales</taxon>
        <taxon>Streptomycetaceae</taxon>
        <taxon>Streptomyces</taxon>
    </lineage>
</organism>
<dbReference type="Pfam" id="PF11208">
    <property type="entry name" value="DUF2992"/>
    <property type="match status" value="1"/>
</dbReference>
<feature type="compositionally biased region" description="Basic residues" evidence="1">
    <location>
        <begin position="132"/>
        <end position="145"/>
    </location>
</feature>
<feature type="compositionally biased region" description="Basic and acidic residues" evidence="1">
    <location>
        <begin position="119"/>
        <end position="131"/>
    </location>
</feature>
<evidence type="ECO:0000256" key="1">
    <source>
        <dbReference type="SAM" id="MobiDB-lite"/>
    </source>
</evidence>
<gene>
    <name evidence="2" type="ORF">AN218_32530</name>
</gene>
<feature type="region of interest" description="Disordered" evidence="1">
    <location>
        <begin position="60"/>
        <end position="145"/>
    </location>
</feature>
<dbReference type="Proteomes" id="UP000176005">
    <property type="component" value="Unassembled WGS sequence"/>
</dbReference>
<reference evidence="2 3" key="1">
    <citation type="journal article" date="2016" name="Front. Microbiol.">
        <title>Comparative Genomics Analysis of Streptomyces Species Reveals Their Adaptation to the Marine Environment and Their Diversity at the Genomic Level.</title>
        <authorList>
            <person name="Tian X."/>
            <person name="Zhang Z."/>
            <person name="Yang T."/>
            <person name="Chen M."/>
            <person name="Li J."/>
            <person name="Chen F."/>
            <person name="Yang J."/>
            <person name="Li W."/>
            <person name="Zhang B."/>
            <person name="Zhang Z."/>
            <person name="Wu J."/>
            <person name="Zhang C."/>
            <person name="Long L."/>
            <person name="Xiao J."/>
        </authorList>
    </citation>
    <scope>NUCLEOTIDE SEQUENCE [LARGE SCALE GENOMIC DNA]</scope>
    <source>
        <strain evidence="2 3">SCSIO 10429</strain>
    </source>
</reference>
<feature type="compositionally biased region" description="Basic and acidic residues" evidence="1">
    <location>
        <begin position="103"/>
        <end position="112"/>
    </location>
</feature>
<feature type="compositionally biased region" description="Basic residues" evidence="1">
    <location>
        <begin position="72"/>
        <end position="81"/>
    </location>
</feature>
<sequence>MATSVTLTICFDAPFWVGVVEIAEAGEVRATRHVFGGEPTDAELYQFLLRHGSALLARAQANPPVSAETRHQGRHNPKRAVRLAAREAARTARGQRSTASQEALRREFEQRKASAAAEAKQRRQDEAERKYALKRAKRKRRKRGH</sequence>
<evidence type="ECO:0000313" key="2">
    <source>
        <dbReference type="EMBL" id="OEV03373.1"/>
    </source>
</evidence>
<proteinExistence type="predicted"/>
<evidence type="ECO:0000313" key="3">
    <source>
        <dbReference type="Proteomes" id="UP000176005"/>
    </source>
</evidence>
<name>A0A1E7KHK9_9ACTN</name>
<evidence type="ECO:0008006" key="4">
    <source>
        <dbReference type="Google" id="ProtNLM"/>
    </source>
</evidence>
<keyword evidence="3" id="KW-1185">Reference proteome</keyword>